<dbReference type="AlphaFoldDB" id="A0A183E3V7"/>
<dbReference type="EMBL" id="UYRT01082726">
    <property type="protein sequence ID" value="VDN26397.1"/>
    <property type="molecule type" value="Genomic_DNA"/>
</dbReference>
<evidence type="ECO:0000313" key="1">
    <source>
        <dbReference type="EMBL" id="VDN26397.1"/>
    </source>
</evidence>
<reference evidence="1 2" key="2">
    <citation type="submission" date="2018-11" db="EMBL/GenBank/DDBJ databases">
        <authorList>
            <consortium name="Pathogen Informatics"/>
        </authorList>
    </citation>
    <scope>NUCLEOTIDE SEQUENCE [LARGE SCALE GENOMIC DNA]</scope>
</reference>
<evidence type="ECO:0000313" key="2">
    <source>
        <dbReference type="Proteomes" id="UP000271098"/>
    </source>
</evidence>
<keyword evidence="2" id="KW-1185">Reference proteome</keyword>
<organism evidence="3">
    <name type="scientific">Gongylonema pulchrum</name>
    <dbReference type="NCBI Taxonomy" id="637853"/>
    <lineage>
        <taxon>Eukaryota</taxon>
        <taxon>Metazoa</taxon>
        <taxon>Ecdysozoa</taxon>
        <taxon>Nematoda</taxon>
        <taxon>Chromadorea</taxon>
        <taxon>Rhabditida</taxon>
        <taxon>Spirurina</taxon>
        <taxon>Spiruromorpha</taxon>
        <taxon>Spiruroidea</taxon>
        <taxon>Gongylonematidae</taxon>
        <taxon>Gongylonema</taxon>
    </lineage>
</organism>
<reference evidence="3" key="1">
    <citation type="submission" date="2016-06" db="UniProtKB">
        <authorList>
            <consortium name="WormBaseParasite"/>
        </authorList>
    </citation>
    <scope>IDENTIFICATION</scope>
</reference>
<accession>A0A183E3V7</accession>
<sequence>MPSSGQPLRIVPAQDAASDAGQQLMHSLREIQMQNASGYLNEHDVGRGEQVVFFWLGNVNRRHSLSSARRYCNVTLPDC</sequence>
<gene>
    <name evidence="1" type="ORF">GPUH_LOCUS15650</name>
</gene>
<proteinExistence type="predicted"/>
<evidence type="ECO:0000313" key="3">
    <source>
        <dbReference type="WBParaSite" id="GPUH_0001567001-mRNA-1"/>
    </source>
</evidence>
<protein>
    <submittedName>
        <fullName evidence="3">Gelsolin-like domain-containing protein</fullName>
    </submittedName>
</protein>
<dbReference type="Proteomes" id="UP000271098">
    <property type="component" value="Unassembled WGS sequence"/>
</dbReference>
<dbReference type="WBParaSite" id="GPUH_0001567001-mRNA-1">
    <property type="protein sequence ID" value="GPUH_0001567001-mRNA-1"/>
    <property type="gene ID" value="GPUH_0001567001"/>
</dbReference>
<name>A0A183E3V7_9BILA</name>